<sequence>MTARKLSPEQVAAAAMVAEAKVRGPALTGPGGLLKLFTENVPETALNEKMAEHLGHEKNQAGPDRESANVRDGSRAKTVISDDAGEVGITLCAWVNFKPEPEAPARRSPGRSPITTVSRSRRRCEGGWSRWSASTGTERRLGAE</sequence>
<evidence type="ECO:0000313" key="8">
    <source>
        <dbReference type="Proteomes" id="UP001595645"/>
    </source>
</evidence>
<keyword evidence="4" id="KW-0238">DNA-binding</keyword>
<dbReference type="InterPro" id="IPR001207">
    <property type="entry name" value="Transposase_mutator"/>
</dbReference>
<feature type="region of interest" description="Disordered" evidence="6">
    <location>
        <begin position="54"/>
        <end position="79"/>
    </location>
</feature>
<evidence type="ECO:0000256" key="1">
    <source>
        <dbReference type="ARBA" id="ARBA00002190"/>
    </source>
</evidence>
<evidence type="ECO:0000256" key="2">
    <source>
        <dbReference type="ARBA" id="ARBA00010961"/>
    </source>
</evidence>
<gene>
    <name evidence="7" type="ORF">ACFOSH_30470</name>
</gene>
<feature type="region of interest" description="Disordered" evidence="6">
    <location>
        <begin position="100"/>
        <end position="144"/>
    </location>
</feature>
<keyword evidence="5" id="KW-0233">DNA recombination</keyword>
<feature type="compositionally biased region" description="Basic and acidic residues" evidence="6">
    <location>
        <begin position="54"/>
        <end position="75"/>
    </location>
</feature>
<organism evidence="7 8">
    <name type="scientific">Amycolatopsis speibonae</name>
    <dbReference type="NCBI Taxonomy" id="1450224"/>
    <lineage>
        <taxon>Bacteria</taxon>
        <taxon>Bacillati</taxon>
        <taxon>Actinomycetota</taxon>
        <taxon>Actinomycetes</taxon>
        <taxon>Pseudonocardiales</taxon>
        <taxon>Pseudonocardiaceae</taxon>
        <taxon>Amycolatopsis</taxon>
    </lineage>
</organism>
<evidence type="ECO:0000256" key="4">
    <source>
        <dbReference type="ARBA" id="ARBA00023125"/>
    </source>
</evidence>
<dbReference type="Pfam" id="PF00872">
    <property type="entry name" value="Transposase_mut"/>
    <property type="match status" value="1"/>
</dbReference>
<evidence type="ECO:0000313" key="7">
    <source>
        <dbReference type="EMBL" id="MFC3453785.1"/>
    </source>
</evidence>
<comment type="function">
    <text evidence="1">Required for the transposition of the insertion element.</text>
</comment>
<keyword evidence="8" id="KW-1185">Reference proteome</keyword>
<name>A0ABV7P3X8_9PSEU</name>
<evidence type="ECO:0000256" key="6">
    <source>
        <dbReference type="SAM" id="MobiDB-lite"/>
    </source>
</evidence>
<reference evidence="8" key="1">
    <citation type="journal article" date="2019" name="Int. J. Syst. Evol. Microbiol.">
        <title>The Global Catalogue of Microorganisms (GCM) 10K type strain sequencing project: providing services to taxonomists for standard genome sequencing and annotation.</title>
        <authorList>
            <consortium name="The Broad Institute Genomics Platform"/>
            <consortium name="The Broad Institute Genome Sequencing Center for Infectious Disease"/>
            <person name="Wu L."/>
            <person name="Ma J."/>
        </authorList>
    </citation>
    <scope>NUCLEOTIDE SEQUENCE [LARGE SCALE GENOMIC DNA]</scope>
    <source>
        <strain evidence="8">CGMCC 4.7676</strain>
    </source>
</reference>
<keyword evidence="3" id="KW-0815">Transposition</keyword>
<comment type="caution">
    <text evidence="7">The sequence shown here is derived from an EMBL/GenBank/DDBJ whole genome shotgun (WGS) entry which is preliminary data.</text>
</comment>
<evidence type="ECO:0000256" key="5">
    <source>
        <dbReference type="ARBA" id="ARBA00023172"/>
    </source>
</evidence>
<evidence type="ECO:0000256" key="3">
    <source>
        <dbReference type="ARBA" id="ARBA00022578"/>
    </source>
</evidence>
<accession>A0ABV7P3X8</accession>
<dbReference type="Proteomes" id="UP001595645">
    <property type="component" value="Unassembled WGS sequence"/>
</dbReference>
<protein>
    <submittedName>
        <fullName evidence="7">Transposase</fullName>
    </submittedName>
</protein>
<comment type="similarity">
    <text evidence="2">Belongs to the transposase mutator family.</text>
</comment>
<dbReference type="RefSeq" id="WP_378242711.1">
    <property type="nucleotide sequence ID" value="NZ_JBHRWK010000055.1"/>
</dbReference>
<dbReference type="EMBL" id="JBHRWK010000055">
    <property type="protein sequence ID" value="MFC3453785.1"/>
    <property type="molecule type" value="Genomic_DNA"/>
</dbReference>
<proteinExistence type="inferred from homology"/>